<evidence type="ECO:0000313" key="3">
    <source>
        <dbReference type="Proteomes" id="UP001500212"/>
    </source>
</evidence>
<feature type="region of interest" description="Disordered" evidence="1">
    <location>
        <begin position="1"/>
        <end position="52"/>
    </location>
</feature>
<evidence type="ECO:0000313" key="2">
    <source>
        <dbReference type="EMBL" id="GAA4601901.1"/>
    </source>
</evidence>
<gene>
    <name evidence="2" type="ORF">GCM10023195_05290</name>
</gene>
<protein>
    <submittedName>
        <fullName evidence="2">Uncharacterized protein</fullName>
    </submittedName>
</protein>
<dbReference type="EMBL" id="BAABHJ010000002">
    <property type="protein sequence ID" value="GAA4601901.1"/>
    <property type="molecule type" value="Genomic_DNA"/>
</dbReference>
<comment type="caution">
    <text evidence="2">The sequence shown here is derived from an EMBL/GenBank/DDBJ whole genome shotgun (WGS) entry which is preliminary data.</text>
</comment>
<proteinExistence type="predicted"/>
<keyword evidence="3" id="KW-1185">Reference proteome</keyword>
<name>A0ABP8TDL4_9ACTN</name>
<organism evidence="2 3">
    <name type="scientific">Actinoallomurus liliacearum</name>
    <dbReference type="NCBI Taxonomy" id="1080073"/>
    <lineage>
        <taxon>Bacteria</taxon>
        <taxon>Bacillati</taxon>
        <taxon>Actinomycetota</taxon>
        <taxon>Actinomycetes</taxon>
        <taxon>Streptosporangiales</taxon>
        <taxon>Thermomonosporaceae</taxon>
        <taxon>Actinoallomurus</taxon>
    </lineage>
</organism>
<feature type="compositionally biased region" description="Basic and acidic residues" evidence="1">
    <location>
        <begin position="21"/>
        <end position="31"/>
    </location>
</feature>
<reference evidence="3" key="1">
    <citation type="journal article" date="2019" name="Int. J. Syst. Evol. Microbiol.">
        <title>The Global Catalogue of Microorganisms (GCM) 10K type strain sequencing project: providing services to taxonomists for standard genome sequencing and annotation.</title>
        <authorList>
            <consortium name="The Broad Institute Genomics Platform"/>
            <consortium name="The Broad Institute Genome Sequencing Center for Infectious Disease"/>
            <person name="Wu L."/>
            <person name="Ma J."/>
        </authorList>
    </citation>
    <scope>NUCLEOTIDE SEQUENCE [LARGE SCALE GENOMIC DNA]</scope>
    <source>
        <strain evidence="3">JCM 17938</strain>
    </source>
</reference>
<dbReference type="Proteomes" id="UP001500212">
    <property type="component" value="Unassembled WGS sequence"/>
</dbReference>
<accession>A0ABP8TDL4</accession>
<evidence type="ECO:0000256" key="1">
    <source>
        <dbReference type="SAM" id="MobiDB-lite"/>
    </source>
</evidence>
<sequence length="68" mass="7280">MLANGPGPGDPGTGSVGSPSEARRGSRDELSPRAARRPAWRPTVENGVKTHRRVRARAALSEISNNYQ</sequence>
<feature type="compositionally biased region" description="Gly residues" evidence="1">
    <location>
        <begin position="1"/>
        <end position="15"/>
    </location>
</feature>